<evidence type="ECO:0000256" key="1">
    <source>
        <dbReference type="SAM" id="MobiDB-lite"/>
    </source>
</evidence>
<sequence>MSLPGGFDPLSQMRSMLGARPWDSIVDFATHPSFCGKRLYPRQLTLLKLIYLETENMTAYDLDVIEQWRQGFKSRVDVTGVQPDIWDRVEYLKSHGYHHFPHILSVMGRRASKGITGGILGAERLANMYALDNWQDYFGLDPGMTGELMVIATSQAQAAKRQFADIRRTVENCEYLKRAIVGNKYTEFYIQTPNDLRQIDIMKSQGVALDREYATIYATASSSVSTSQRGGSSFFNAYDEMAHMLMGTGSTKSGEEIYAAYQPSLDQFGIDRMTYVASSPYTKIGMFFELYKQGSVTMDVYNQREGRMESQVITEASLAVDAEEEIDAISAEPEMLIVQMPSWALYEDWQKSSTIPLMPSSPRTFKKFKRPIQYSPLGDAPENKAMARMRQRNPEKFKVERGGQFASVIDAYLDEAMVDRMFEPLSWREPLVEQDAGQFVYAYQAHGDPGRTNANFAFAIAHVEMAPCDACGYHGPLTQYTHGKGNEHIKCPGGLDGEGGHIWPHVIIDKLKVWKPEDFPDHTIDYVQVSNEIDGYCKRWLSMRKLSFDQWNSAHFLSSLKRKYGNRMRIVQRTFTQAENDDRNEKFKSALNLGWVSSYRDTFFEENQSLLETELKFLQEKNGKIIKQEFGPCTTKDLADCVQVVTVDLLHEALDRHAAIYGGRAVFGSANTAALKSGRAFEQMAATGLMSEQQSTRVMERAQANRSRLEEMRNDRRRGVGRAGGPMRTRGRTL</sequence>
<dbReference type="KEGG" id="vg:64766193"/>
<feature type="region of interest" description="Disordered" evidence="1">
    <location>
        <begin position="704"/>
        <end position="734"/>
    </location>
</feature>
<gene>
    <name evidence="2" type="primary">174</name>
    <name evidence="2" type="ORF">SEA_PUPPER_174</name>
</gene>
<organism evidence="2 3">
    <name type="scientific">Gordonia phage Pupper</name>
    <dbReference type="NCBI Taxonomy" id="2571249"/>
    <lineage>
        <taxon>Viruses</taxon>
        <taxon>Duplodnaviria</taxon>
        <taxon>Heunggongvirae</taxon>
        <taxon>Uroviricota</taxon>
        <taxon>Caudoviricetes</taxon>
        <taxon>Puppervirus</taxon>
        <taxon>Puppervirus Pupper</taxon>
    </lineage>
</organism>
<name>A0A4Y6EIV1_9CAUD</name>
<dbReference type="EMBL" id="MK977695">
    <property type="protein sequence ID" value="QDF18660.1"/>
    <property type="molecule type" value="Genomic_DNA"/>
</dbReference>
<evidence type="ECO:0000313" key="3">
    <source>
        <dbReference type="Proteomes" id="UP000318375"/>
    </source>
</evidence>
<reference evidence="2 3" key="1">
    <citation type="submission" date="2019-05" db="EMBL/GenBank/DDBJ databases">
        <authorList>
            <person name="Pope W.H."/>
            <person name="Garlena R.A."/>
            <person name="Russell D.A."/>
            <person name="Jacobs-Sera D."/>
            <person name="Hatfull G.F."/>
        </authorList>
    </citation>
    <scope>NUCLEOTIDE SEQUENCE [LARGE SCALE GENOMIC DNA]</scope>
</reference>
<dbReference type="GeneID" id="64766193"/>
<evidence type="ECO:0000313" key="2">
    <source>
        <dbReference type="EMBL" id="QDF18660.1"/>
    </source>
</evidence>
<accession>A0A4Y6EIV1</accession>
<protein>
    <submittedName>
        <fullName evidence="2">Terminase</fullName>
    </submittedName>
</protein>
<dbReference type="RefSeq" id="YP_010058962.1">
    <property type="nucleotide sequence ID" value="NC_054723.1"/>
</dbReference>
<dbReference type="Proteomes" id="UP000318375">
    <property type="component" value="Segment"/>
</dbReference>
<proteinExistence type="predicted"/>
<keyword evidence="3" id="KW-1185">Reference proteome</keyword>
<feature type="compositionally biased region" description="Basic and acidic residues" evidence="1">
    <location>
        <begin position="707"/>
        <end position="718"/>
    </location>
</feature>